<evidence type="ECO:0000256" key="1">
    <source>
        <dbReference type="ARBA" id="ARBA00018672"/>
    </source>
</evidence>
<reference evidence="6 7" key="1">
    <citation type="submission" date="2014-06" db="EMBL/GenBank/DDBJ databases">
        <title>Genome characterization of distinct group I Clostridium botulinum lineages.</title>
        <authorList>
            <person name="Giordani F."/>
            <person name="Anselmo A."/>
            <person name="Fillo S."/>
            <person name="Palozzi A.M."/>
            <person name="Fortunato A."/>
            <person name="Gentile B."/>
            <person name="Ciammaruconi A."/>
            <person name="Anniballi F."/>
            <person name="De Medici D."/>
            <person name="Lista F."/>
        </authorList>
    </citation>
    <scope>NUCLEOTIDE SEQUENCE [LARGE SCALE GENOMIC DNA]</scope>
    <source>
        <strain evidence="6 7">B2 450</strain>
    </source>
</reference>
<dbReference type="PROSITE" id="PS50110">
    <property type="entry name" value="RESPONSE_REGULATORY"/>
    <property type="match status" value="1"/>
</dbReference>
<feature type="domain" description="Response regulatory" evidence="4">
    <location>
        <begin position="2"/>
        <end position="118"/>
    </location>
</feature>
<keyword evidence="3" id="KW-0597">Phosphoprotein</keyword>
<organism evidence="6 7">
    <name type="scientific">Clostridium botulinum B2 450</name>
    <dbReference type="NCBI Taxonomy" id="1379739"/>
    <lineage>
        <taxon>Bacteria</taxon>
        <taxon>Bacillati</taxon>
        <taxon>Bacillota</taxon>
        <taxon>Clostridia</taxon>
        <taxon>Eubacteriales</taxon>
        <taxon>Clostridiaceae</taxon>
        <taxon>Clostridium</taxon>
    </lineage>
</organism>
<dbReference type="Proteomes" id="UP000032250">
    <property type="component" value="Unassembled WGS sequence"/>
</dbReference>
<evidence type="ECO:0000259" key="4">
    <source>
        <dbReference type="PROSITE" id="PS50110"/>
    </source>
</evidence>
<dbReference type="Gene3D" id="2.40.50.1020">
    <property type="entry name" value="LytTr DNA-binding domain"/>
    <property type="match status" value="1"/>
</dbReference>
<proteinExistence type="predicted"/>
<dbReference type="FunFam" id="2.40.50.1020:FF:000004">
    <property type="entry name" value="DNA-binding response regulator"/>
    <property type="match status" value="1"/>
</dbReference>
<evidence type="ECO:0000259" key="5">
    <source>
        <dbReference type="PROSITE" id="PS50930"/>
    </source>
</evidence>
<dbReference type="InterPro" id="IPR011006">
    <property type="entry name" value="CheY-like_superfamily"/>
</dbReference>
<dbReference type="SMART" id="SM00448">
    <property type="entry name" value="REC"/>
    <property type="match status" value="1"/>
</dbReference>
<protein>
    <recommendedName>
        <fullName evidence="1">Stage 0 sporulation protein A homolog</fullName>
    </recommendedName>
</protein>
<dbReference type="Pfam" id="PF04397">
    <property type="entry name" value="LytTR"/>
    <property type="match status" value="1"/>
</dbReference>
<dbReference type="AlphaFoldDB" id="A0A0D0ZVD5"/>
<comment type="caution">
    <text evidence="6">The sequence shown here is derived from an EMBL/GenBank/DDBJ whole genome shotgun (WGS) entry which is preliminary data.</text>
</comment>
<comment type="function">
    <text evidence="2">May play the central regulatory role in sporulation. It may be an element of the effector pathway responsible for the activation of sporulation genes in response to nutritional stress. Spo0A may act in concert with spo0H (a sigma factor) to control the expression of some genes that are critical to the sporulation process.</text>
</comment>
<sequence>MRIGICGNDVEQRNYLKDHLIKIIKETELECELLEFDCGEELLQNYKKMNIIFLDINMGKINGIEIAKKIREFDSVVEIIFVTKLVNYIHQAYEVRAYRYLLRPINYEIIKYVTLNCIKSIEAQKNLVIKYKGEIIILNIDEITYIEVMQKMLTIHTKEKEYIFKMTLSKFEKKLSQHDFFRCHKSFLVNLNKVKEFKDNIINVNDTYIPISKYRSKEFRHKLTKILKNSIWL</sequence>
<dbReference type="HOGENOM" id="CLU_000445_14_2_9"/>
<name>A0A0D0ZVD5_CLOBO</name>
<dbReference type="InterPro" id="IPR046947">
    <property type="entry name" value="LytR-like"/>
</dbReference>
<dbReference type="Pfam" id="PF00072">
    <property type="entry name" value="Response_reg"/>
    <property type="match status" value="1"/>
</dbReference>
<dbReference type="OrthoDB" id="9802383at2"/>
<dbReference type="GO" id="GO:0003677">
    <property type="term" value="F:DNA binding"/>
    <property type="evidence" value="ECO:0007669"/>
    <property type="project" value="InterPro"/>
</dbReference>
<dbReference type="GO" id="GO:0000156">
    <property type="term" value="F:phosphorelay response regulator activity"/>
    <property type="evidence" value="ECO:0007669"/>
    <property type="project" value="InterPro"/>
</dbReference>
<dbReference type="EMBL" id="JXSU01000007">
    <property type="protein sequence ID" value="KIS22588.1"/>
    <property type="molecule type" value="Genomic_DNA"/>
</dbReference>
<evidence type="ECO:0000256" key="3">
    <source>
        <dbReference type="PROSITE-ProRule" id="PRU00169"/>
    </source>
</evidence>
<evidence type="ECO:0000256" key="2">
    <source>
        <dbReference type="ARBA" id="ARBA00024867"/>
    </source>
</evidence>
<gene>
    <name evidence="6" type="ORF">N495_02945</name>
</gene>
<feature type="modified residue" description="4-aspartylphosphate" evidence="3">
    <location>
        <position position="55"/>
    </location>
</feature>
<evidence type="ECO:0000313" key="7">
    <source>
        <dbReference type="Proteomes" id="UP000032250"/>
    </source>
</evidence>
<dbReference type="PROSITE" id="PS50930">
    <property type="entry name" value="HTH_LYTTR"/>
    <property type="match status" value="1"/>
</dbReference>
<dbReference type="SUPFAM" id="SSF52172">
    <property type="entry name" value="CheY-like"/>
    <property type="match status" value="1"/>
</dbReference>
<evidence type="ECO:0000313" key="6">
    <source>
        <dbReference type="EMBL" id="KIS22588.1"/>
    </source>
</evidence>
<dbReference type="PANTHER" id="PTHR37299:SF1">
    <property type="entry name" value="STAGE 0 SPORULATION PROTEIN A HOMOLOG"/>
    <property type="match status" value="1"/>
</dbReference>
<dbReference type="PATRIC" id="fig|1379739.3.peg.900"/>
<dbReference type="SMART" id="SM00850">
    <property type="entry name" value="LytTR"/>
    <property type="match status" value="1"/>
</dbReference>
<dbReference type="Gene3D" id="3.40.50.2300">
    <property type="match status" value="1"/>
</dbReference>
<dbReference type="InterPro" id="IPR007492">
    <property type="entry name" value="LytTR_DNA-bd_dom"/>
</dbReference>
<dbReference type="RefSeq" id="WP_021107374.1">
    <property type="nucleotide sequence ID" value="NZ_JXSU01000007.1"/>
</dbReference>
<dbReference type="PANTHER" id="PTHR37299">
    <property type="entry name" value="TRANSCRIPTIONAL REGULATOR-RELATED"/>
    <property type="match status" value="1"/>
</dbReference>
<feature type="domain" description="HTH LytTR-type" evidence="5">
    <location>
        <begin position="127"/>
        <end position="225"/>
    </location>
</feature>
<accession>A0A0D0ZVD5</accession>
<dbReference type="InterPro" id="IPR001789">
    <property type="entry name" value="Sig_transdc_resp-reg_receiver"/>
</dbReference>